<accession>A0A9P8QD13</accession>
<reference evidence="2" key="2">
    <citation type="submission" date="2021-01" db="EMBL/GenBank/DDBJ databases">
        <authorList>
            <person name="Schikora-Tamarit M.A."/>
        </authorList>
    </citation>
    <scope>NUCLEOTIDE SEQUENCE</scope>
    <source>
        <strain evidence="2">CBS2887</strain>
    </source>
</reference>
<feature type="region of interest" description="Disordered" evidence="1">
    <location>
        <begin position="238"/>
        <end position="260"/>
    </location>
</feature>
<protein>
    <submittedName>
        <fullName evidence="2">Uncharacterized protein</fullName>
    </submittedName>
</protein>
<feature type="compositionally biased region" description="Polar residues" evidence="1">
    <location>
        <begin position="422"/>
        <end position="433"/>
    </location>
</feature>
<feature type="compositionally biased region" description="Low complexity" evidence="1">
    <location>
        <begin position="499"/>
        <end position="513"/>
    </location>
</feature>
<evidence type="ECO:0000256" key="1">
    <source>
        <dbReference type="SAM" id="MobiDB-lite"/>
    </source>
</evidence>
<feature type="compositionally biased region" description="Polar residues" evidence="1">
    <location>
        <begin position="642"/>
        <end position="655"/>
    </location>
</feature>
<feature type="compositionally biased region" description="Polar residues" evidence="1">
    <location>
        <begin position="394"/>
        <end position="408"/>
    </location>
</feature>
<reference evidence="2" key="1">
    <citation type="journal article" date="2021" name="Open Biol.">
        <title>Shared evolutionary footprints suggest mitochondrial oxidative damage underlies multiple complex I losses in fungi.</title>
        <authorList>
            <person name="Schikora-Tamarit M.A."/>
            <person name="Marcet-Houben M."/>
            <person name="Nosek J."/>
            <person name="Gabaldon T."/>
        </authorList>
    </citation>
    <scope>NUCLEOTIDE SEQUENCE</scope>
    <source>
        <strain evidence="2">CBS2887</strain>
    </source>
</reference>
<feature type="compositionally biased region" description="Pro residues" evidence="1">
    <location>
        <begin position="701"/>
        <end position="711"/>
    </location>
</feature>
<evidence type="ECO:0000313" key="3">
    <source>
        <dbReference type="Proteomes" id="UP000774326"/>
    </source>
</evidence>
<gene>
    <name evidence="2" type="ORF">WICPIJ_000335</name>
</gene>
<feature type="compositionally biased region" description="Polar residues" evidence="1">
    <location>
        <begin position="348"/>
        <end position="358"/>
    </location>
</feature>
<dbReference type="AlphaFoldDB" id="A0A9P8QD13"/>
<comment type="caution">
    <text evidence="2">The sequence shown here is derived from an EMBL/GenBank/DDBJ whole genome shotgun (WGS) entry which is preliminary data.</text>
</comment>
<feature type="region of interest" description="Disordered" evidence="1">
    <location>
        <begin position="678"/>
        <end position="712"/>
    </location>
</feature>
<feature type="compositionally biased region" description="Low complexity" evidence="1">
    <location>
        <begin position="409"/>
        <end position="421"/>
    </location>
</feature>
<feature type="region of interest" description="Disordered" evidence="1">
    <location>
        <begin position="633"/>
        <end position="655"/>
    </location>
</feature>
<feature type="compositionally biased region" description="Basic and acidic residues" evidence="1">
    <location>
        <begin position="514"/>
        <end position="524"/>
    </location>
</feature>
<feature type="region of interest" description="Disordered" evidence="1">
    <location>
        <begin position="292"/>
        <end position="602"/>
    </location>
</feature>
<evidence type="ECO:0000313" key="2">
    <source>
        <dbReference type="EMBL" id="KAH3688688.1"/>
    </source>
</evidence>
<feature type="compositionally biased region" description="Basic and acidic residues" evidence="1">
    <location>
        <begin position="377"/>
        <end position="390"/>
    </location>
</feature>
<feature type="region of interest" description="Disordered" evidence="1">
    <location>
        <begin position="197"/>
        <end position="226"/>
    </location>
</feature>
<sequence>LELSDKVPSDRLKFEELHAPITLRSRNIVIYSQAVYIDGIVVGLGAGATAEEATQRAAFNAIHCSDVFSCDYEDEELPCFEDNGIKEGGGKRLRYLQRRILKNLRRKVLNVGFWESFIDLRTFEPNLMGPNEVTNSYTGSNHSSTINTPVHNQGSASNMNEAEDKHQGPERTPTSDFAGEAEVLDSSIMEARIESEENQLEVTEHHTDTEAQSEDETYHDNTTKDYESTFIIEDYDEDYGSYNENSDDGSVYEDDSSGEDELRDVYETNRFLKDLIPENSLILPIYTGSAQDENQYETSGLKASPKKKTKSSKDKKQDGPSGNNSEKSPKSKETGEVSRKSVKKKLATASTGSNQDQSAPKKPKATKARSVISSKSVDQERENEEPRDVENGYISDSKSGSSIYTDGKSNTNSRRNSIISNFGAQASHGSNVPSAAHSPAPILQDPIIESKKYSNPSSDDELPLKKEEPGQAPDWQNGNKMDDGDFANFYDDAATNSISESTNDTANSNSNDNGVKREITHDDGPELLSFDVPNDYNSSSATPPDSSSSSVPSRSTNATSRRTKKPSKVTAKTKPAAVANNKTAPANTALTTTNTASKSTEKDIEMMLIRERDPNFDHMVSKVPFVSYISSRKKRALDDSQPVATNNSSGSLKSPVQFQQSIPFESLPPIKKRSVKFVESSPEALPPPHPSRIISKNQYIPSPPPGPPPKTDPIEQLLARHDLAPNAFYLGIEPAQKGSPSHLINMSRLISEIFDANGLNDSFLAKEIVKNFGSAAMANVVIKSNFQNIYKPQSSYYTGDSSDLKVLQYRLNLVFNGELIYLQFCPDDESFILNGVQMYTCVVMFREVIIGVSIGPHSFKQATLNAAYNIVYQSDVFSRFGDIHRVDNMLSPLSEHRLQKVFEFLSLMIQHGGISNDFELFESRSLNKVTFDKSKSGLDIIREIQTCGLPFTCSYANDPILREIGRIQGNRSVLEAFNDLTEHFINPAGKRYYNQGAAVVPVNTNPSSYLMKQCEDQYQHSPTFGVFRDPFKYNGKIAFISFLCINRILISIGGSFISQEDADVHAAIAALNNDRGVAGLKEKIAQLTANRSKNDSETVGRIKNNPLGFIAPVLRRCILKSYWAQNGLDAYFYAKH</sequence>
<feature type="compositionally biased region" description="Polar residues" evidence="1">
    <location>
        <begin position="134"/>
        <end position="160"/>
    </location>
</feature>
<name>A0A9P8QD13_WICPI</name>
<feature type="compositionally biased region" description="Low complexity" evidence="1">
    <location>
        <begin position="538"/>
        <end position="560"/>
    </location>
</feature>
<proteinExistence type="predicted"/>
<dbReference type="Proteomes" id="UP000774326">
    <property type="component" value="Unassembled WGS sequence"/>
</dbReference>
<keyword evidence="3" id="KW-1185">Reference proteome</keyword>
<dbReference type="EMBL" id="JAEUBG010000205">
    <property type="protein sequence ID" value="KAH3688688.1"/>
    <property type="molecule type" value="Genomic_DNA"/>
</dbReference>
<feature type="compositionally biased region" description="Basic and acidic residues" evidence="1">
    <location>
        <begin position="216"/>
        <end position="226"/>
    </location>
</feature>
<feature type="region of interest" description="Disordered" evidence="1">
    <location>
        <begin position="134"/>
        <end position="178"/>
    </location>
</feature>
<feature type="non-terminal residue" evidence="2">
    <location>
        <position position="1"/>
    </location>
</feature>
<feature type="compositionally biased region" description="Basic and acidic residues" evidence="1">
    <location>
        <begin position="327"/>
        <end position="339"/>
    </location>
</feature>
<dbReference type="SUPFAM" id="SSF54768">
    <property type="entry name" value="dsRNA-binding domain-like"/>
    <property type="match status" value="1"/>
</dbReference>
<organism evidence="2 3">
    <name type="scientific">Wickerhamomyces pijperi</name>
    <name type="common">Yeast</name>
    <name type="synonym">Pichia pijperi</name>
    <dbReference type="NCBI Taxonomy" id="599730"/>
    <lineage>
        <taxon>Eukaryota</taxon>
        <taxon>Fungi</taxon>
        <taxon>Dikarya</taxon>
        <taxon>Ascomycota</taxon>
        <taxon>Saccharomycotina</taxon>
        <taxon>Saccharomycetes</taxon>
        <taxon>Phaffomycetales</taxon>
        <taxon>Wickerhamomycetaceae</taxon>
        <taxon>Wickerhamomyces</taxon>
    </lineage>
</organism>
<feature type="compositionally biased region" description="Low complexity" evidence="1">
    <location>
        <begin position="568"/>
        <end position="598"/>
    </location>
</feature>